<dbReference type="Proteomes" id="UP000001400">
    <property type="component" value="Chromosome"/>
</dbReference>
<dbReference type="InterPro" id="IPR000897">
    <property type="entry name" value="SRP54_GTPase_dom"/>
</dbReference>
<organism evidence="10 11">
    <name type="scientific">Aciduliprofundum boonei (strain DSM 19572 / T469)</name>
    <dbReference type="NCBI Taxonomy" id="439481"/>
    <lineage>
        <taxon>Archaea</taxon>
        <taxon>Methanobacteriati</taxon>
        <taxon>Thermoplasmatota</taxon>
        <taxon>DHVE2 group</taxon>
        <taxon>Candidatus Aciduliprofundum</taxon>
    </lineage>
</organism>
<keyword evidence="4 8" id="KW-0378">Hydrolase</keyword>
<dbReference type="EMBL" id="CP001941">
    <property type="protein sequence ID" value="ADD09067.1"/>
    <property type="molecule type" value="Genomic_DNA"/>
</dbReference>
<dbReference type="GO" id="GO:0005525">
    <property type="term" value="F:GTP binding"/>
    <property type="evidence" value="ECO:0007669"/>
    <property type="project" value="UniProtKB-UniRule"/>
</dbReference>
<dbReference type="SMART" id="SM00382">
    <property type="entry name" value="AAA"/>
    <property type="match status" value="1"/>
</dbReference>
<keyword evidence="3 8" id="KW-0547">Nucleotide-binding</keyword>
<proteinExistence type="inferred from homology"/>
<comment type="function">
    <text evidence="8">Involved in targeting and insertion of nascent membrane proteins into the cytoplasmic membrane. Acts as a receptor for the complex formed by the signal recognition particle (SRP) and the ribosome-nascent chain (RNC).</text>
</comment>
<dbReference type="InterPro" id="IPR003593">
    <property type="entry name" value="AAA+_ATPase"/>
</dbReference>
<keyword evidence="2 8" id="KW-0963">Cytoplasm</keyword>
<evidence type="ECO:0000256" key="8">
    <source>
        <dbReference type="HAMAP-Rule" id="MF_00920"/>
    </source>
</evidence>
<comment type="subcellular location">
    <subcellularLocation>
        <location evidence="8">Cell membrane</location>
        <topology evidence="8">Peripheral membrane protein</topology>
        <orientation evidence="8">Cytoplasmic side</orientation>
    </subcellularLocation>
    <subcellularLocation>
        <location evidence="8">Cytoplasm</location>
    </subcellularLocation>
</comment>
<keyword evidence="1 8" id="KW-1003">Cell membrane</keyword>
<dbReference type="GeneID" id="8828221"/>
<dbReference type="SUPFAM" id="SSF47364">
    <property type="entry name" value="Domain of the SRP/SRP receptor G-proteins"/>
    <property type="match status" value="1"/>
</dbReference>
<dbReference type="PROSITE" id="PS00300">
    <property type="entry name" value="SRP54"/>
    <property type="match status" value="1"/>
</dbReference>
<dbReference type="InterPro" id="IPR036225">
    <property type="entry name" value="SRP/SRP_N"/>
</dbReference>
<dbReference type="SMART" id="SM00962">
    <property type="entry name" value="SRP54"/>
    <property type="match status" value="1"/>
</dbReference>
<dbReference type="SMART" id="SM00963">
    <property type="entry name" value="SRP54_N"/>
    <property type="match status" value="1"/>
</dbReference>
<dbReference type="FunFam" id="3.40.50.300:FF:000053">
    <property type="entry name" value="Signal recognition particle receptor FtsY"/>
    <property type="match status" value="1"/>
</dbReference>
<evidence type="ECO:0000313" key="11">
    <source>
        <dbReference type="Proteomes" id="UP000001400"/>
    </source>
</evidence>
<sequence length="307" mass="34015">MFKALKEKLGFIKKKAESMDQEFTTGVGKKITEDKLEDFLWDIEVALMEADVAVDVIEKIKNDLKKALVGKKVKLRADVGKIVEDTLKKSIKEILTKDFDFDEFIRNAPRPTVIMFLGVNGTGKTTVIAKLAKYLKDKGYSVVMAAGDTFRAGAIEQISIHGDNLGIKVIKHQAGGDPAAVCYDAIEHAKAKHRDFVLIDTAGRMQTNRNLMEEMKKIKRVAKPHLTIFVGDALAGNDAIEQAKKFEEAVGIDAVILNKVDADAKGGAALSIAYELNKPIIFLGNGQKYDDLMIFDVNWFLHRIFGD</sequence>
<dbReference type="RefSeq" id="WP_008083832.1">
    <property type="nucleotide sequence ID" value="NC_013926.1"/>
</dbReference>
<dbReference type="Pfam" id="PF02881">
    <property type="entry name" value="SRP54_N"/>
    <property type="match status" value="1"/>
</dbReference>
<dbReference type="GO" id="GO:0006614">
    <property type="term" value="P:SRP-dependent cotranslational protein targeting to membrane"/>
    <property type="evidence" value="ECO:0007669"/>
    <property type="project" value="InterPro"/>
</dbReference>
<dbReference type="EC" id="3.6.5.4" evidence="8"/>
<dbReference type="STRING" id="439481.Aboo_1259"/>
<dbReference type="HOGENOM" id="CLU_009301_3_1_2"/>
<dbReference type="KEGG" id="abi:Aboo_1259"/>
<dbReference type="PANTHER" id="PTHR43134">
    <property type="entry name" value="SIGNAL RECOGNITION PARTICLE RECEPTOR SUBUNIT ALPHA"/>
    <property type="match status" value="1"/>
</dbReference>
<dbReference type="eggNOG" id="arCOG01227">
    <property type="taxonomic scope" value="Archaea"/>
</dbReference>
<dbReference type="SUPFAM" id="SSF52540">
    <property type="entry name" value="P-loop containing nucleoside triphosphate hydrolases"/>
    <property type="match status" value="1"/>
</dbReference>
<gene>
    <name evidence="8" type="primary">ftsY</name>
    <name evidence="10" type="ordered locus">Aboo_1259</name>
</gene>
<reference evidence="10" key="1">
    <citation type="submission" date="2010-02" db="EMBL/GenBank/DDBJ databases">
        <title>Complete sequence of Aciduliprofundum boonei T469.</title>
        <authorList>
            <consortium name="US DOE Joint Genome Institute"/>
            <person name="Lucas S."/>
            <person name="Copeland A."/>
            <person name="Lapidus A."/>
            <person name="Cheng J.-F."/>
            <person name="Bruce D."/>
            <person name="Goodwin L."/>
            <person name="Pitluck S."/>
            <person name="Saunders E."/>
            <person name="Detter J.C."/>
            <person name="Han C."/>
            <person name="Tapia R."/>
            <person name="Land M."/>
            <person name="Hauser L."/>
            <person name="Kyrpides N."/>
            <person name="Mikhailova N."/>
            <person name="Flores G."/>
            <person name="Reysenbach A.-L."/>
            <person name="Woyke T."/>
        </authorList>
    </citation>
    <scope>NUCLEOTIDE SEQUENCE</scope>
    <source>
        <strain evidence="10">T469</strain>
    </source>
</reference>
<dbReference type="Pfam" id="PF00448">
    <property type="entry name" value="SRP54"/>
    <property type="match status" value="1"/>
</dbReference>
<dbReference type="InterPro" id="IPR042101">
    <property type="entry name" value="SRP54_N_sf"/>
</dbReference>
<dbReference type="Gene3D" id="1.20.120.140">
    <property type="entry name" value="Signal recognition particle SRP54, nucleotide-binding domain"/>
    <property type="match status" value="1"/>
</dbReference>
<dbReference type="GO" id="GO:0003924">
    <property type="term" value="F:GTPase activity"/>
    <property type="evidence" value="ECO:0007669"/>
    <property type="project" value="UniProtKB-UniRule"/>
</dbReference>
<feature type="binding site" evidence="8">
    <location>
        <begin position="200"/>
        <end position="204"/>
    </location>
    <ligand>
        <name>GTP</name>
        <dbReference type="ChEBI" id="CHEBI:37565"/>
    </ligand>
</feature>
<dbReference type="GO" id="GO:0005047">
    <property type="term" value="F:signal recognition particle binding"/>
    <property type="evidence" value="ECO:0007669"/>
    <property type="project" value="TreeGrafter"/>
</dbReference>
<keyword evidence="5 8" id="KW-0342">GTP-binding</keyword>
<dbReference type="InterPro" id="IPR004390">
    <property type="entry name" value="SR_rcpt_FtsY"/>
</dbReference>
<dbReference type="InterPro" id="IPR027417">
    <property type="entry name" value="P-loop_NTPase"/>
</dbReference>
<dbReference type="PANTHER" id="PTHR43134:SF1">
    <property type="entry name" value="SIGNAL RECOGNITION PARTICLE RECEPTOR SUBUNIT ALPHA"/>
    <property type="match status" value="1"/>
</dbReference>
<evidence type="ECO:0000256" key="5">
    <source>
        <dbReference type="ARBA" id="ARBA00023134"/>
    </source>
</evidence>
<evidence type="ECO:0000256" key="2">
    <source>
        <dbReference type="ARBA" id="ARBA00022490"/>
    </source>
</evidence>
<comment type="similarity">
    <text evidence="8">Belongs to the GTP-binding SRP family. FtsY subfamily.</text>
</comment>
<keyword evidence="6 8" id="KW-0472">Membrane</keyword>
<feature type="domain" description="SRP54-type proteins GTP-binding" evidence="9">
    <location>
        <begin position="279"/>
        <end position="292"/>
    </location>
</feature>
<keyword evidence="7 8" id="KW-0675">Receptor</keyword>
<evidence type="ECO:0000256" key="3">
    <source>
        <dbReference type="ARBA" id="ARBA00022741"/>
    </source>
</evidence>
<keyword evidence="11" id="KW-1185">Reference proteome</keyword>
<comment type="catalytic activity">
    <reaction evidence="8">
        <text>GTP + H2O = GDP + phosphate + H(+)</text>
        <dbReference type="Rhea" id="RHEA:19669"/>
        <dbReference type="ChEBI" id="CHEBI:15377"/>
        <dbReference type="ChEBI" id="CHEBI:15378"/>
        <dbReference type="ChEBI" id="CHEBI:37565"/>
        <dbReference type="ChEBI" id="CHEBI:43474"/>
        <dbReference type="ChEBI" id="CHEBI:58189"/>
        <dbReference type="EC" id="3.6.5.4"/>
    </reaction>
</comment>
<dbReference type="GO" id="GO:0005886">
    <property type="term" value="C:plasma membrane"/>
    <property type="evidence" value="ECO:0007669"/>
    <property type="project" value="UniProtKB-SubCell"/>
</dbReference>
<evidence type="ECO:0000259" key="9">
    <source>
        <dbReference type="PROSITE" id="PS00300"/>
    </source>
</evidence>
<evidence type="ECO:0000256" key="6">
    <source>
        <dbReference type="ARBA" id="ARBA00023136"/>
    </source>
</evidence>
<evidence type="ECO:0000313" key="10">
    <source>
        <dbReference type="EMBL" id="ADD09067.1"/>
    </source>
</evidence>
<comment type="caution">
    <text evidence="8">Lacks conserved residue(s) required for the propagation of feature annotation.</text>
</comment>
<dbReference type="OrthoDB" id="372188at2157"/>
<feature type="binding site" evidence="8">
    <location>
        <begin position="118"/>
        <end position="125"/>
    </location>
    <ligand>
        <name>GTP</name>
        <dbReference type="ChEBI" id="CHEBI:37565"/>
    </ligand>
</feature>
<comment type="subunit">
    <text evidence="8">Part of the signal recognition particle protein translocation system, which is composed of SRP and FtsY.</text>
</comment>
<dbReference type="GO" id="GO:0005737">
    <property type="term" value="C:cytoplasm"/>
    <property type="evidence" value="ECO:0007669"/>
    <property type="project" value="UniProtKB-SubCell"/>
</dbReference>
<dbReference type="CDD" id="cd17874">
    <property type="entry name" value="FtsY"/>
    <property type="match status" value="1"/>
</dbReference>
<dbReference type="InterPro" id="IPR013822">
    <property type="entry name" value="Signal_recog_particl_SRP54_hlx"/>
</dbReference>
<protein>
    <recommendedName>
        <fullName evidence="8">Signal recognition particle receptor FtsY</fullName>
        <shortName evidence="8">SRP receptor</shortName>
        <ecNumber evidence="8">3.6.5.4</ecNumber>
    </recommendedName>
</protein>
<evidence type="ECO:0000256" key="1">
    <source>
        <dbReference type="ARBA" id="ARBA00022475"/>
    </source>
</evidence>
<accession>B5ICJ0</accession>
<dbReference type="HAMAP" id="MF_00920">
    <property type="entry name" value="FtsY"/>
    <property type="match status" value="1"/>
</dbReference>
<name>B5ICJ0_ACIB4</name>
<dbReference type="Gene3D" id="3.40.50.300">
    <property type="entry name" value="P-loop containing nucleotide triphosphate hydrolases"/>
    <property type="match status" value="1"/>
</dbReference>
<evidence type="ECO:0000256" key="4">
    <source>
        <dbReference type="ARBA" id="ARBA00022801"/>
    </source>
</evidence>
<dbReference type="AlphaFoldDB" id="B5ICJ0"/>
<evidence type="ECO:0000256" key="7">
    <source>
        <dbReference type="ARBA" id="ARBA00023170"/>
    </source>
</evidence>
<dbReference type="NCBIfam" id="TIGR00064">
    <property type="entry name" value="ftsY"/>
    <property type="match status" value="1"/>
</dbReference>